<dbReference type="OrthoDB" id="658187at2759"/>
<evidence type="ECO:0000313" key="4">
    <source>
        <dbReference type="EnsemblPlants" id="cds.evm.model.01.2148"/>
    </source>
</evidence>
<dbReference type="EnsemblPlants" id="evm.model.01.2148">
    <property type="protein sequence ID" value="cds.evm.model.01.2148"/>
    <property type="gene ID" value="evm.TU.01.2148"/>
</dbReference>
<dbReference type="PANTHER" id="PTHR21450">
    <property type="entry name" value="PROTEIN ALTERED PHOSPHATE STARVATION RESPONSE 1"/>
    <property type="match status" value="1"/>
</dbReference>
<evidence type="ECO:0000313" key="5">
    <source>
        <dbReference type="Proteomes" id="UP000596661"/>
    </source>
</evidence>
<proteinExistence type="predicted"/>
<organism evidence="4 5">
    <name type="scientific">Cannabis sativa</name>
    <name type="common">Hemp</name>
    <name type="synonym">Marijuana</name>
    <dbReference type="NCBI Taxonomy" id="3483"/>
    <lineage>
        <taxon>Eukaryota</taxon>
        <taxon>Viridiplantae</taxon>
        <taxon>Streptophyta</taxon>
        <taxon>Embryophyta</taxon>
        <taxon>Tracheophyta</taxon>
        <taxon>Spermatophyta</taxon>
        <taxon>Magnoliopsida</taxon>
        <taxon>eudicotyledons</taxon>
        <taxon>Gunneridae</taxon>
        <taxon>Pentapetalae</taxon>
        <taxon>rosids</taxon>
        <taxon>fabids</taxon>
        <taxon>Rosales</taxon>
        <taxon>Cannabaceae</taxon>
        <taxon>Cannabis</taxon>
    </lineage>
</organism>
<dbReference type="AlphaFoldDB" id="A0A803NJY0"/>
<dbReference type="Pfam" id="PF04782">
    <property type="entry name" value="DUF632"/>
    <property type="match status" value="1"/>
</dbReference>
<feature type="region of interest" description="Disordered" evidence="1">
    <location>
        <begin position="167"/>
        <end position="186"/>
    </location>
</feature>
<evidence type="ECO:0000256" key="1">
    <source>
        <dbReference type="SAM" id="MobiDB-lite"/>
    </source>
</evidence>
<sequence length="609" mass="69105">MGCANSKLNDLPAVALCRDRCKYLDEALRHSQDFAEAHAAYLDSLKALGPAFDRFFSTKVPVNNETLKKSSSLSPAAVASSSPLHKSNSADSHLRFPSDSSEDEDSDNHNKLGHNCLNEEESQGLISHNFNYLNSKPPPSPPPASLGSAWDFLNLFENFDKYERLYTSHPEKEKEKEKENGETTTYEVRVLETKKDSSEKANGSVTSKTPSSTVVVLGVPKAMNEIKLQFVQASESGSEVSKLLCHRLRVPLNQDSFRLVFEEDMGIISSPNLSSTLKKLLLWEKKLYFEVKAEEKLRTIYQKKYQQLKILDREGGKSVKANSTKALLRDLSTKLKIAFQIVDRISIAINKLREEELWPQIKELNNRLLPMWKAMIECHKRQYQAISEVKSLDGNAITSNERLNNADLEASIQLKIVLQTWNLSFSNWIFSQKDLISTINGWLMRCLLYEPEETSDGLIPFSPGRLGAPNIFVICNHWSQALDRISEKEVIGALQGCLACIDTQLKEHNVELLKMVISDKEIERKVKIFEREEQKMVKLIQGREKNLVTSFVLNHSDIIKCNDLQLGLKQIFMAMEKFMANSIQVYEELRLRIEQLSEYNAAAENLSGP</sequence>
<dbReference type="InterPro" id="IPR006867">
    <property type="entry name" value="DUF632"/>
</dbReference>
<protein>
    <submittedName>
        <fullName evidence="4">Uncharacterized protein</fullName>
    </submittedName>
</protein>
<dbReference type="InterPro" id="IPR006868">
    <property type="entry name" value="DUF630"/>
</dbReference>
<dbReference type="Gramene" id="evm.model.01.2148">
    <property type="protein sequence ID" value="cds.evm.model.01.2148"/>
    <property type="gene ID" value="evm.TU.01.2148"/>
</dbReference>
<name>A0A803NJY0_CANSA</name>
<keyword evidence="5" id="KW-1185">Reference proteome</keyword>
<dbReference type="Pfam" id="PF04783">
    <property type="entry name" value="DUF630"/>
    <property type="match status" value="1"/>
</dbReference>
<feature type="domain" description="DUF630" evidence="3">
    <location>
        <begin position="1"/>
        <end position="57"/>
    </location>
</feature>
<feature type="region of interest" description="Disordered" evidence="1">
    <location>
        <begin position="67"/>
        <end position="115"/>
    </location>
</feature>
<gene>
    <name evidence="4" type="primary">LOC115713956</name>
</gene>
<feature type="compositionally biased region" description="Basic and acidic residues" evidence="1">
    <location>
        <begin position="167"/>
        <end position="181"/>
    </location>
</feature>
<dbReference type="OMA" id="PKFDSDC"/>
<dbReference type="Proteomes" id="UP000596661">
    <property type="component" value="Chromosome 1"/>
</dbReference>
<accession>A0A803NJY0</accession>
<dbReference type="PANTHER" id="PTHR21450:SF19">
    <property type="entry name" value="F5M15.15"/>
    <property type="match status" value="1"/>
</dbReference>
<reference evidence="4" key="2">
    <citation type="submission" date="2021-03" db="UniProtKB">
        <authorList>
            <consortium name="EnsemblPlants"/>
        </authorList>
    </citation>
    <scope>IDENTIFICATION</scope>
</reference>
<reference evidence="4" key="1">
    <citation type="submission" date="2018-11" db="EMBL/GenBank/DDBJ databases">
        <authorList>
            <person name="Grassa J C."/>
        </authorList>
    </citation>
    <scope>NUCLEOTIDE SEQUENCE [LARGE SCALE GENOMIC DNA]</scope>
</reference>
<feature type="domain" description="DUF632" evidence="2">
    <location>
        <begin position="264"/>
        <end position="501"/>
    </location>
</feature>
<evidence type="ECO:0000259" key="2">
    <source>
        <dbReference type="Pfam" id="PF04782"/>
    </source>
</evidence>
<evidence type="ECO:0000259" key="3">
    <source>
        <dbReference type="Pfam" id="PF04783"/>
    </source>
</evidence>
<dbReference type="EMBL" id="UZAU01000059">
    <property type="status" value="NOT_ANNOTATED_CDS"/>
    <property type="molecule type" value="Genomic_DNA"/>
</dbReference>
<feature type="compositionally biased region" description="Low complexity" evidence="1">
    <location>
        <begin position="69"/>
        <end position="84"/>
    </location>
</feature>